<sequence length="775" mass="86694">MGKSKKKYESSSSSSSSDASESSDSSSSEDVEVKRRSRKSKKSGGGGGRKHKKKHVSSGSDGDSGSDGEEESSSAKKKHKKHKKVKKVKKHKKHKSRADSDDEKRVEIVEEDEMEVVEEVVARRHRTTSSDDYVKARHYESSIHSRDSRREPVPKHPSSKWDSPADGGDYRGHRKRSPSPRVPQYDEYRGKAPRSPPPPVRGSPARGTSSRRGADDYQRGKSLHQGRGAEREPRAGGPRGYGDERRPVSPPMPPQERSWDRRGGDRFEEERNFRKPSPGQARRGGRFEQHDERGGGFDGGRHGSSGHQHRGSDRYEEFSGRDRAHRDHRSSRGSHREEYHHQEERGAAPRRRNSPPMGGGRGSPPVPPPSRDRRERSPAHGHHEPPPSHHGHGQHDFRGSGYRGGDRYDGGPPPAWMDRGGGGRFNRGRGGPFRGGRGGMERGGRRNFPDDQGGGFEMDSYRKPAGPNWEGGERRERGPRSPRGRSPSRSKSRERNGNRSRGGRISSPAPPVKVERSRSGEAPLPQRRDKFPRKEEKEEDGADYEWGGGKRKQPKREPGRGGESEESDGGGNNKDKEEEEPVEKEKPNFALSGKLTEEVNKVNGVVIKYAEPAESRKPKRRWRLYPFKGEQALPTLYIHRQSCYLIGRDRKVCDLPIDHPSCSKQHAALQYRLVPYEREDGTSGKRVRPYIIDLESANGTFVNNKKVDTKKYIELLEKDVLKFGFSSREYVLLHENSKEDEEDDDVVEDKPPAPAGGGGGGASNGGARGKRDQSE</sequence>
<feature type="compositionally biased region" description="Basic residues" evidence="12">
    <location>
        <begin position="480"/>
        <end position="490"/>
    </location>
</feature>
<feature type="compositionally biased region" description="Basic and acidic residues" evidence="12">
    <location>
        <begin position="370"/>
        <end position="409"/>
    </location>
</feature>
<feature type="compositionally biased region" description="Basic and acidic residues" evidence="12">
    <location>
        <begin position="439"/>
        <end position="449"/>
    </location>
</feature>
<proteinExistence type="predicted"/>
<feature type="compositionally biased region" description="Acidic residues" evidence="12">
    <location>
        <begin position="109"/>
        <end position="118"/>
    </location>
</feature>
<evidence type="ECO:0000256" key="5">
    <source>
        <dbReference type="ARBA" id="ARBA00022728"/>
    </source>
</evidence>
<keyword evidence="7" id="KW-0175">Coiled coil</keyword>
<comment type="subcellular location">
    <subcellularLocation>
        <location evidence="1">Nucleus</location>
    </subcellularLocation>
</comment>
<dbReference type="InterPro" id="IPR050923">
    <property type="entry name" value="Cell_Proc_Reg/RNA_Proc"/>
</dbReference>
<organism evidence="14">
    <name type="scientific">Culex pipiens</name>
    <name type="common">House mosquito</name>
    <dbReference type="NCBI Taxonomy" id="7175"/>
    <lineage>
        <taxon>Eukaryota</taxon>
        <taxon>Metazoa</taxon>
        <taxon>Ecdysozoa</taxon>
        <taxon>Arthropoda</taxon>
        <taxon>Hexapoda</taxon>
        <taxon>Insecta</taxon>
        <taxon>Pterygota</taxon>
        <taxon>Neoptera</taxon>
        <taxon>Endopterygota</taxon>
        <taxon>Diptera</taxon>
        <taxon>Nematocera</taxon>
        <taxon>Culicoidea</taxon>
        <taxon>Culicidae</taxon>
        <taxon>Culicinae</taxon>
        <taxon>Culicini</taxon>
        <taxon>Culex</taxon>
        <taxon>Culex</taxon>
    </lineage>
</organism>
<keyword evidence="3" id="KW-0597">Phosphoprotein</keyword>
<keyword evidence="9" id="KW-0508">mRNA splicing</keyword>
<feature type="compositionally biased region" description="Basic and acidic residues" evidence="12">
    <location>
        <begin position="128"/>
        <end position="154"/>
    </location>
</feature>
<keyword evidence="6" id="KW-0832">Ubl conjugation</keyword>
<dbReference type="EMBL" id="HBUE01139866">
    <property type="protein sequence ID" value="CAG6500265.1"/>
    <property type="molecule type" value="Transcribed_RNA"/>
</dbReference>
<evidence type="ECO:0000256" key="3">
    <source>
        <dbReference type="ARBA" id="ARBA00022553"/>
    </source>
</evidence>
<dbReference type="PANTHER" id="PTHR23308">
    <property type="entry name" value="NUCLEAR INHIBITOR OF PROTEIN PHOSPHATASE-1"/>
    <property type="match status" value="1"/>
</dbReference>
<evidence type="ECO:0000256" key="11">
    <source>
        <dbReference type="ARBA" id="ARBA00055964"/>
    </source>
</evidence>
<feature type="compositionally biased region" description="Acidic residues" evidence="12">
    <location>
        <begin position="738"/>
        <end position="747"/>
    </location>
</feature>
<protein>
    <submittedName>
        <fullName evidence="14">Smad nuclear-interacting protein 1</fullName>
    </submittedName>
</protein>
<feature type="region of interest" description="Disordered" evidence="12">
    <location>
        <begin position="734"/>
        <end position="775"/>
    </location>
</feature>
<accession>A0A8D8CWW2</accession>
<evidence type="ECO:0000313" key="14">
    <source>
        <dbReference type="EMBL" id="CAG6500269.1"/>
    </source>
</evidence>
<feature type="compositionally biased region" description="Basic and acidic residues" evidence="12">
    <location>
        <begin position="257"/>
        <end position="273"/>
    </location>
</feature>
<dbReference type="GO" id="GO:0005681">
    <property type="term" value="C:spliceosomal complex"/>
    <property type="evidence" value="ECO:0007669"/>
    <property type="project" value="UniProtKB-KW"/>
</dbReference>
<feature type="compositionally biased region" description="Gly residues" evidence="12">
    <location>
        <begin position="755"/>
        <end position="767"/>
    </location>
</feature>
<dbReference type="Gene3D" id="2.60.200.20">
    <property type="match status" value="1"/>
</dbReference>
<evidence type="ECO:0000256" key="6">
    <source>
        <dbReference type="ARBA" id="ARBA00022843"/>
    </source>
</evidence>
<dbReference type="EMBL" id="HBUE01139868">
    <property type="protein sequence ID" value="CAG6500269.1"/>
    <property type="molecule type" value="Transcribed_RNA"/>
</dbReference>
<feature type="compositionally biased region" description="Basic residues" evidence="12">
    <location>
        <begin position="75"/>
        <end position="96"/>
    </location>
</feature>
<evidence type="ECO:0000256" key="9">
    <source>
        <dbReference type="ARBA" id="ARBA00023187"/>
    </source>
</evidence>
<keyword evidence="2" id="KW-1017">Isopeptide bond</keyword>
<evidence type="ECO:0000256" key="7">
    <source>
        <dbReference type="ARBA" id="ARBA00023054"/>
    </source>
</evidence>
<evidence type="ECO:0000256" key="4">
    <source>
        <dbReference type="ARBA" id="ARBA00022664"/>
    </source>
</evidence>
<feature type="compositionally biased region" description="Basic and acidic residues" evidence="12">
    <location>
        <begin position="285"/>
        <end position="301"/>
    </location>
</feature>
<dbReference type="PROSITE" id="PS50006">
    <property type="entry name" value="FHA_DOMAIN"/>
    <property type="match status" value="1"/>
</dbReference>
<keyword evidence="10" id="KW-0539">Nucleus</keyword>
<evidence type="ECO:0000256" key="8">
    <source>
        <dbReference type="ARBA" id="ARBA00023158"/>
    </source>
</evidence>
<feature type="compositionally biased region" description="Basic and acidic residues" evidence="12">
    <location>
        <begin position="310"/>
        <end position="325"/>
    </location>
</feature>
<feature type="region of interest" description="Disordered" evidence="12">
    <location>
        <begin position="1"/>
        <end position="590"/>
    </location>
</feature>
<dbReference type="AlphaFoldDB" id="A0A8D8CWW2"/>
<keyword evidence="4" id="KW-0507">mRNA processing</keyword>
<dbReference type="Pfam" id="PF00498">
    <property type="entry name" value="FHA"/>
    <property type="match status" value="1"/>
</dbReference>
<name>A0A8D8CWW2_CULPI</name>
<evidence type="ECO:0000256" key="12">
    <source>
        <dbReference type="SAM" id="MobiDB-lite"/>
    </source>
</evidence>
<keyword evidence="5" id="KW-0747">Spliceosome</keyword>
<dbReference type="InterPro" id="IPR008984">
    <property type="entry name" value="SMAD_FHA_dom_sf"/>
</dbReference>
<comment type="function">
    <text evidence="11">Required for pre-mRNA splicing as component of the spliceosome. As a component of the minor spliceosome, involved in the splicing of U12-type introns in pre-mRNAs. Down-regulates NF-kappa-B signaling by competing with RELA for CREBBP/EP300 binding. Involved in the microRNA (miRNA) biogenesis. May be involved in cyclin-D1/CCND1 mRNA stability through the SNARP complex which associates with both the 3'end of the CCND1 gene and its mRNA.</text>
</comment>
<feature type="compositionally biased region" description="Basic and acidic residues" evidence="12">
    <location>
        <begin position="334"/>
        <end position="347"/>
    </location>
</feature>
<feature type="compositionally biased region" description="Basic residues" evidence="12">
    <location>
        <begin position="35"/>
        <end position="56"/>
    </location>
</feature>
<dbReference type="CDD" id="cd22718">
    <property type="entry name" value="FHA_SNIP1"/>
    <property type="match status" value="1"/>
</dbReference>
<feature type="compositionally biased region" description="Basic and acidic residues" evidence="12">
    <location>
        <begin position="97"/>
        <end position="108"/>
    </location>
</feature>
<evidence type="ECO:0000256" key="2">
    <source>
        <dbReference type="ARBA" id="ARBA00022499"/>
    </source>
</evidence>
<reference evidence="14" key="1">
    <citation type="submission" date="2021-05" db="EMBL/GenBank/DDBJ databases">
        <authorList>
            <person name="Alioto T."/>
            <person name="Alioto T."/>
            <person name="Gomez Garrido J."/>
        </authorList>
    </citation>
    <scope>NUCLEOTIDE SEQUENCE</scope>
</reference>
<dbReference type="InterPro" id="IPR000253">
    <property type="entry name" value="FHA_dom"/>
</dbReference>
<dbReference type="GO" id="GO:0006397">
    <property type="term" value="P:mRNA processing"/>
    <property type="evidence" value="ECO:0007669"/>
    <property type="project" value="UniProtKB-KW"/>
</dbReference>
<evidence type="ECO:0000256" key="1">
    <source>
        <dbReference type="ARBA" id="ARBA00004123"/>
    </source>
</evidence>
<feature type="domain" description="FHA" evidence="13">
    <location>
        <begin position="644"/>
        <end position="707"/>
    </location>
</feature>
<dbReference type="GO" id="GO:0031047">
    <property type="term" value="P:regulatory ncRNA-mediated gene silencing"/>
    <property type="evidence" value="ECO:0007669"/>
    <property type="project" value="UniProtKB-KW"/>
</dbReference>
<dbReference type="SUPFAM" id="SSF49879">
    <property type="entry name" value="SMAD/FHA domain"/>
    <property type="match status" value="1"/>
</dbReference>
<feature type="compositionally biased region" description="Low complexity" evidence="12">
    <location>
        <begin position="10"/>
        <end position="28"/>
    </location>
</feature>
<dbReference type="SMART" id="SM00240">
    <property type="entry name" value="FHA"/>
    <property type="match status" value="1"/>
</dbReference>
<feature type="compositionally biased region" description="Basic and acidic residues" evidence="12">
    <location>
        <begin position="526"/>
        <end position="536"/>
    </location>
</feature>
<feature type="compositionally biased region" description="Gly residues" evidence="12">
    <location>
        <begin position="419"/>
        <end position="438"/>
    </location>
</feature>
<evidence type="ECO:0000256" key="10">
    <source>
        <dbReference type="ARBA" id="ARBA00023242"/>
    </source>
</evidence>
<evidence type="ECO:0000259" key="13">
    <source>
        <dbReference type="PROSITE" id="PS50006"/>
    </source>
</evidence>
<keyword evidence="8" id="KW-0943">RNA-mediated gene silencing</keyword>
<dbReference type="FunFam" id="2.60.200.20:FF:000008">
    <property type="entry name" value="smad nuclear-interacting protein 1"/>
    <property type="match status" value="1"/>
</dbReference>
<dbReference type="GO" id="GO:0008380">
    <property type="term" value="P:RNA splicing"/>
    <property type="evidence" value="ECO:0007669"/>
    <property type="project" value="UniProtKB-KW"/>
</dbReference>